<accession>A0A9J6QV44</accession>
<name>A0A9J6QV44_9FIRM</name>
<dbReference type="InterPro" id="IPR027417">
    <property type="entry name" value="P-loop_NTPase"/>
</dbReference>
<evidence type="ECO:0000313" key="2">
    <source>
        <dbReference type="Proteomes" id="UP001065549"/>
    </source>
</evidence>
<dbReference type="RefSeq" id="WP_269478649.1">
    <property type="nucleotide sequence ID" value="NZ_JAOSHN010000006.1"/>
</dbReference>
<sequence length="80" mass="8846">MKTNDYLNELLGKREANQLKKALKAGKTIIVAGVEQSGKTTLVNVLNQEGHAAVEDFDTHTVMISKPLKQLRPNMNEIIS</sequence>
<proteinExistence type="predicted"/>
<reference evidence="1" key="1">
    <citation type="submission" date="2022-09" db="EMBL/GenBank/DDBJ databases">
        <title>Culturomic study of gut microbiota in children with autism spectrum disorder.</title>
        <authorList>
            <person name="Efimov B.A."/>
            <person name="Chaplin A.V."/>
            <person name="Sokolova S.R."/>
            <person name="Pikina A.P."/>
            <person name="Korzhanova M."/>
            <person name="Belova V."/>
            <person name="Korostin D."/>
        </authorList>
    </citation>
    <scope>NUCLEOTIDE SEQUENCE</scope>
    <source>
        <strain evidence="1">ASD5510</strain>
    </source>
</reference>
<dbReference type="SUPFAM" id="SSF52540">
    <property type="entry name" value="P-loop containing nucleoside triphosphate hydrolases"/>
    <property type="match status" value="1"/>
</dbReference>
<dbReference type="AlphaFoldDB" id="A0A9J6QV44"/>
<gene>
    <name evidence="1" type="ORF">OBO34_15485</name>
</gene>
<evidence type="ECO:0000313" key="1">
    <source>
        <dbReference type="EMBL" id="MCU7379748.1"/>
    </source>
</evidence>
<keyword evidence="2" id="KW-1185">Reference proteome</keyword>
<organism evidence="1 2">
    <name type="scientific">Hominibacterium faecale</name>
    <dbReference type="NCBI Taxonomy" id="2839743"/>
    <lineage>
        <taxon>Bacteria</taxon>
        <taxon>Bacillati</taxon>
        <taxon>Bacillota</taxon>
        <taxon>Clostridia</taxon>
        <taxon>Peptostreptococcales</taxon>
        <taxon>Anaerovoracaceae</taxon>
        <taxon>Hominibacterium</taxon>
    </lineage>
</organism>
<comment type="caution">
    <text evidence="1">The sequence shown here is derived from an EMBL/GenBank/DDBJ whole genome shotgun (WGS) entry which is preliminary data.</text>
</comment>
<dbReference type="Proteomes" id="UP001065549">
    <property type="component" value="Unassembled WGS sequence"/>
</dbReference>
<dbReference type="EMBL" id="JAOSHN010000006">
    <property type="protein sequence ID" value="MCU7379748.1"/>
    <property type="molecule type" value="Genomic_DNA"/>
</dbReference>
<protein>
    <submittedName>
        <fullName evidence="1">Uncharacterized protein</fullName>
    </submittedName>
</protein>
<dbReference type="Gene3D" id="3.40.50.300">
    <property type="entry name" value="P-loop containing nucleotide triphosphate hydrolases"/>
    <property type="match status" value="1"/>
</dbReference>